<organism evidence="1 2">
    <name type="scientific">Clostridium estertheticum subsp. estertheticum</name>
    <dbReference type="NCBI Taxonomy" id="1552"/>
    <lineage>
        <taxon>Bacteria</taxon>
        <taxon>Bacillati</taxon>
        <taxon>Bacillota</taxon>
        <taxon>Clostridia</taxon>
        <taxon>Eubacteriales</taxon>
        <taxon>Clostridiaceae</taxon>
        <taxon>Clostridium</taxon>
    </lineage>
</organism>
<dbReference type="AlphaFoldDB" id="A0A1J0GDL0"/>
<dbReference type="RefSeq" id="WP_071611384.1">
    <property type="nucleotide sequence ID" value="NZ_CP015756.1"/>
</dbReference>
<dbReference type="KEGG" id="ceu:A7L45_02900"/>
<accession>A0A1J0GDL0</accession>
<dbReference type="OrthoDB" id="1916377at2"/>
<evidence type="ECO:0000313" key="2">
    <source>
        <dbReference type="Proteomes" id="UP000182569"/>
    </source>
</evidence>
<dbReference type="Proteomes" id="UP000182569">
    <property type="component" value="Chromosome"/>
</dbReference>
<dbReference type="EMBL" id="CP015756">
    <property type="protein sequence ID" value="APC39088.1"/>
    <property type="molecule type" value="Genomic_DNA"/>
</dbReference>
<sequence>MNCSKIKEINGIDHVGDVPSAKKGIIDFLSGEDRFKDSVPKETLNSYKKGREIAVEIENILNGDQRAY</sequence>
<proteinExistence type="predicted"/>
<keyword evidence="2" id="KW-1185">Reference proteome</keyword>
<protein>
    <submittedName>
        <fullName evidence="1">Uncharacterized protein</fullName>
    </submittedName>
</protein>
<gene>
    <name evidence="1" type="ORF">A7L45_02900</name>
</gene>
<reference evidence="2" key="1">
    <citation type="journal article" date="2016" name="Front. Microbiol.">
        <title>Complete Genome Sequence of Clostridium estertheticum DSM 8809, a Microbe Identified in Spoiled Vacuum Packed Beef.</title>
        <authorList>
            <person name="Yu Z."/>
            <person name="Gunn L."/>
            <person name="Brennan E."/>
            <person name="Reid R."/>
            <person name="Wall P.G."/>
            <person name="Gaora O.P."/>
            <person name="Hurley D."/>
            <person name="Bolton D."/>
            <person name="Fanning S."/>
        </authorList>
    </citation>
    <scope>NUCLEOTIDE SEQUENCE [LARGE SCALE GENOMIC DNA]</scope>
    <source>
        <strain evidence="2">DSM 8809</strain>
    </source>
</reference>
<evidence type="ECO:0000313" key="1">
    <source>
        <dbReference type="EMBL" id="APC39088.1"/>
    </source>
</evidence>
<name>A0A1J0GDL0_9CLOT</name>